<dbReference type="Gene3D" id="3.40.50.300">
    <property type="entry name" value="P-loop containing nucleotide triphosphate hydrolases"/>
    <property type="match status" value="1"/>
</dbReference>
<reference evidence="12" key="1">
    <citation type="submission" date="2017-04" db="EMBL/GenBank/DDBJ databases">
        <authorList>
            <person name="Varghese N."/>
            <person name="Submissions S."/>
        </authorList>
    </citation>
    <scope>NUCLEOTIDE SEQUENCE [LARGE SCALE GENOMIC DNA]</scope>
    <source>
        <strain evidence="12">DSM 20463</strain>
    </source>
</reference>
<evidence type="ECO:0000256" key="8">
    <source>
        <dbReference type="ARBA" id="ARBA00023306"/>
    </source>
</evidence>
<comment type="subcellular location">
    <subcellularLocation>
        <location evidence="9">Cell membrane</location>
        <topology evidence="9">Peripheral membrane protein</topology>
        <orientation evidence="9">Cytoplasmic side</orientation>
    </subcellularLocation>
</comment>
<name>A0A1W1UIX4_PEPAS</name>
<dbReference type="InterPro" id="IPR017871">
    <property type="entry name" value="ABC_transporter-like_CS"/>
</dbReference>
<dbReference type="GO" id="GO:0022857">
    <property type="term" value="F:transmembrane transporter activity"/>
    <property type="evidence" value="ECO:0007669"/>
    <property type="project" value="TreeGrafter"/>
</dbReference>
<dbReference type="GO" id="GO:0016887">
    <property type="term" value="F:ATP hydrolysis activity"/>
    <property type="evidence" value="ECO:0007669"/>
    <property type="project" value="InterPro"/>
</dbReference>
<dbReference type="FunFam" id="3.40.50.300:FF:000056">
    <property type="entry name" value="Cell division ATP-binding protein FtsE"/>
    <property type="match status" value="1"/>
</dbReference>
<evidence type="ECO:0000259" key="10">
    <source>
        <dbReference type="PROSITE" id="PS50893"/>
    </source>
</evidence>
<evidence type="ECO:0000256" key="2">
    <source>
        <dbReference type="ARBA" id="ARBA00020019"/>
    </source>
</evidence>
<evidence type="ECO:0000256" key="4">
    <source>
        <dbReference type="ARBA" id="ARBA00022618"/>
    </source>
</evidence>
<comment type="similarity">
    <text evidence="1 9">Belongs to the ABC transporter superfamily.</text>
</comment>
<comment type="function">
    <text evidence="9">Part of the ABC transporter FtsEX involved in cellular division.</text>
</comment>
<dbReference type="InterPro" id="IPR003439">
    <property type="entry name" value="ABC_transporter-like_ATP-bd"/>
</dbReference>
<dbReference type="NCBIfam" id="TIGR02673">
    <property type="entry name" value="FtsE"/>
    <property type="match status" value="1"/>
</dbReference>
<dbReference type="Proteomes" id="UP000192368">
    <property type="component" value="Unassembled WGS sequence"/>
</dbReference>
<keyword evidence="6 9" id="KW-0067">ATP-binding</keyword>
<evidence type="ECO:0000313" key="12">
    <source>
        <dbReference type="Proteomes" id="UP000192368"/>
    </source>
</evidence>
<dbReference type="InterPro" id="IPR027417">
    <property type="entry name" value="P-loop_NTPase"/>
</dbReference>
<dbReference type="PROSITE" id="PS50893">
    <property type="entry name" value="ABC_TRANSPORTER_2"/>
    <property type="match status" value="1"/>
</dbReference>
<dbReference type="AlphaFoldDB" id="A0A1W1UIX4"/>
<keyword evidence="3 9" id="KW-1003">Cell membrane</keyword>
<dbReference type="STRING" id="573058.SAMN00017477_0314"/>
<dbReference type="PANTHER" id="PTHR24220">
    <property type="entry name" value="IMPORT ATP-BINDING PROTEIN"/>
    <property type="match status" value="1"/>
</dbReference>
<keyword evidence="12" id="KW-1185">Reference proteome</keyword>
<evidence type="ECO:0000256" key="9">
    <source>
        <dbReference type="RuleBase" id="RU365094"/>
    </source>
</evidence>
<dbReference type="InterPro" id="IPR015854">
    <property type="entry name" value="ABC_transpr_LolD-like"/>
</dbReference>
<dbReference type="PANTHER" id="PTHR24220:SF470">
    <property type="entry name" value="CELL DIVISION ATP-BINDING PROTEIN FTSE"/>
    <property type="match status" value="1"/>
</dbReference>
<keyword evidence="4 9" id="KW-0132">Cell division</keyword>
<evidence type="ECO:0000313" key="11">
    <source>
        <dbReference type="EMBL" id="SMB81027.1"/>
    </source>
</evidence>
<dbReference type="GO" id="GO:0005524">
    <property type="term" value="F:ATP binding"/>
    <property type="evidence" value="ECO:0007669"/>
    <property type="project" value="UniProtKB-UniRule"/>
</dbReference>
<organism evidence="11 12">
    <name type="scientific">Peptoniphilus asaccharolyticus DSM 20463</name>
    <dbReference type="NCBI Taxonomy" id="573058"/>
    <lineage>
        <taxon>Bacteria</taxon>
        <taxon>Bacillati</taxon>
        <taxon>Bacillota</taxon>
        <taxon>Tissierellia</taxon>
        <taxon>Tissierellales</taxon>
        <taxon>Peptoniphilaceae</taxon>
        <taxon>Peptoniphilus</taxon>
    </lineage>
</organism>
<evidence type="ECO:0000256" key="5">
    <source>
        <dbReference type="ARBA" id="ARBA00022741"/>
    </source>
</evidence>
<dbReference type="InterPro" id="IPR005286">
    <property type="entry name" value="Cell_div_FtsE"/>
</dbReference>
<dbReference type="GO" id="GO:0005886">
    <property type="term" value="C:plasma membrane"/>
    <property type="evidence" value="ECO:0007669"/>
    <property type="project" value="UniProtKB-SubCell"/>
</dbReference>
<comment type="subunit">
    <text evidence="9">Homodimer. Forms a membrane-associated complex with FtsX.</text>
</comment>
<sequence length="252" mass="28227">MLLFCNIIKNQEEINFTIIMKGITMIEFKNVFKEYGNGVMALSNLNMVVPRGDFVFLVGPSGAGKSTLVKLLIREEKVTRGNILIKGTDITKLKKSRVPKLRRDISVVFQDFRLLAKKNVFENVAYPLEVQGESKKNIKIAVEHALELVNLEDKIKSYPYELSGGQSQRVSIARAIVNKAPTLVCDEPTGNLDHETAWEVMNTLEKINNQGTTIIMATHAVEIVNSMKKRVITLKDGQVVADVENGGYYENI</sequence>
<evidence type="ECO:0000256" key="6">
    <source>
        <dbReference type="ARBA" id="ARBA00022840"/>
    </source>
</evidence>
<evidence type="ECO:0000256" key="1">
    <source>
        <dbReference type="ARBA" id="ARBA00005417"/>
    </source>
</evidence>
<dbReference type="SUPFAM" id="SSF52540">
    <property type="entry name" value="P-loop containing nucleoside triphosphate hydrolases"/>
    <property type="match status" value="1"/>
</dbReference>
<keyword evidence="8 9" id="KW-0131">Cell cycle</keyword>
<keyword evidence="5 9" id="KW-0547">Nucleotide-binding</keyword>
<proteinExistence type="inferred from homology"/>
<accession>A0A1W1UIX4</accession>
<protein>
    <recommendedName>
        <fullName evidence="2 9">Cell division ATP-binding protein FtsE</fullName>
    </recommendedName>
</protein>
<dbReference type="InterPro" id="IPR003593">
    <property type="entry name" value="AAA+_ATPase"/>
</dbReference>
<evidence type="ECO:0000256" key="3">
    <source>
        <dbReference type="ARBA" id="ARBA00022475"/>
    </source>
</evidence>
<evidence type="ECO:0000256" key="7">
    <source>
        <dbReference type="ARBA" id="ARBA00023136"/>
    </source>
</evidence>
<dbReference type="PROSITE" id="PS00211">
    <property type="entry name" value="ABC_TRANSPORTER_1"/>
    <property type="match status" value="1"/>
</dbReference>
<gene>
    <name evidence="9" type="primary">ftsE</name>
    <name evidence="11" type="ORF">SAMN00017477_0314</name>
</gene>
<dbReference type="SMART" id="SM00382">
    <property type="entry name" value="AAA"/>
    <property type="match status" value="1"/>
</dbReference>
<feature type="domain" description="ABC transporter" evidence="10">
    <location>
        <begin position="26"/>
        <end position="252"/>
    </location>
</feature>
<dbReference type="EMBL" id="FWWR01000009">
    <property type="protein sequence ID" value="SMB81027.1"/>
    <property type="molecule type" value="Genomic_DNA"/>
</dbReference>
<dbReference type="Pfam" id="PF00005">
    <property type="entry name" value="ABC_tran"/>
    <property type="match status" value="1"/>
</dbReference>
<dbReference type="GO" id="GO:0051301">
    <property type="term" value="P:cell division"/>
    <property type="evidence" value="ECO:0007669"/>
    <property type="project" value="UniProtKB-UniRule"/>
</dbReference>
<keyword evidence="7 9" id="KW-0472">Membrane</keyword>